<reference evidence="3 4" key="1">
    <citation type="journal article" date="2018" name="PLoS ONE">
        <title>The draft genome of Kipferlia bialata reveals reductive genome evolution in fornicate parasites.</title>
        <authorList>
            <person name="Tanifuji G."/>
            <person name="Takabayashi S."/>
            <person name="Kume K."/>
            <person name="Takagi M."/>
            <person name="Nakayama T."/>
            <person name="Kamikawa R."/>
            <person name="Inagaki Y."/>
            <person name="Hashimoto T."/>
        </authorList>
    </citation>
    <scope>NUCLEOTIDE SEQUENCE [LARGE SCALE GENOMIC DNA]</scope>
    <source>
        <strain evidence="3">NY0173</strain>
    </source>
</reference>
<protein>
    <recommendedName>
        <fullName evidence="5">Lebercilin domain-containing protein</fullName>
    </recommendedName>
</protein>
<feature type="region of interest" description="Disordered" evidence="2">
    <location>
        <begin position="549"/>
        <end position="749"/>
    </location>
</feature>
<name>A0A9K3CWW6_9EUKA</name>
<dbReference type="AlphaFoldDB" id="A0A9K3CWW6"/>
<feature type="compositionally biased region" description="Polar residues" evidence="2">
    <location>
        <begin position="221"/>
        <end position="231"/>
    </location>
</feature>
<feature type="compositionally biased region" description="Low complexity" evidence="2">
    <location>
        <begin position="562"/>
        <end position="581"/>
    </location>
</feature>
<keyword evidence="1" id="KW-0175">Coiled coil</keyword>
<feature type="region of interest" description="Disordered" evidence="2">
    <location>
        <begin position="771"/>
        <end position="817"/>
    </location>
</feature>
<proteinExistence type="predicted"/>
<feature type="compositionally biased region" description="Basic and acidic residues" evidence="2">
    <location>
        <begin position="328"/>
        <end position="338"/>
    </location>
</feature>
<feature type="compositionally biased region" description="Low complexity" evidence="2">
    <location>
        <begin position="617"/>
        <end position="631"/>
    </location>
</feature>
<feature type="region of interest" description="Disordered" evidence="2">
    <location>
        <begin position="39"/>
        <end position="70"/>
    </location>
</feature>
<dbReference type="Proteomes" id="UP000265618">
    <property type="component" value="Unassembled WGS sequence"/>
</dbReference>
<feature type="compositionally biased region" description="Basic and acidic residues" evidence="2">
    <location>
        <begin position="804"/>
        <end position="817"/>
    </location>
</feature>
<organism evidence="3 4">
    <name type="scientific">Kipferlia bialata</name>
    <dbReference type="NCBI Taxonomy" id="797122"/>
    <lineage>
        <taxon>Eukaryota</taxon>
        <taxon>Metamonada</taxon>
        <taxon>Carpediemonas-like organisms</taxon>
        <taxon>Kipferlia</taxon>
    </lineage>
</organism>
<feature type="compositionally biased region" description="Basic and acidic residues" evidence="2">
    <location>
        <begin position="41"/>
        <end position="51"/>
    </location>
</feature>
<gene>
    <name evidence="3" type="ORF">KIPB_005354</name>
</gene>
<comment type="caution">
    <text evidence="3">The sequence shown here is derived from an EMBL/GenBank/DDBJ whole genome shotgun (WGS) entry which is preliminary data.</text>
</comment>
<evidence type="ECO:0000256" key="1">
    <source>
        <dbReference type="SAM" id="Coils"/>
    </source>
</evidence>
<feature type="region of interest" description="Disordered" evidence="2">
    <location>
        <begin position="1"/>
        <end position="24"/>
    </location>
</feature>
<evidence type="ECO:0000313" key="3">
    <source>
        <dbReference type="EMBL" id="GIQ83947.1"/>
    </source>
</evidence>
<keyword evidence="4" id="KW-1185">Reference proteome</keyword>
<feature type="coiled-coil region" evidence="1">
    <location>
        <begin position="512"/>
        <end position="546"/>
    </location>
</feature>
<evidence type="ECO:0008006" key="5">
    <source>
        <dbReference type="Google" id="ProtNLM"/>
    </source>
</evidence>
<feature type="compositionally biased region" description="Basic and acidic residues" evidence="2">
    <location>
        <begin position="113"/>
        <end position="130"/>
    </location>
</feature>
<dbReference type="EMBL" id="BDIP01001244">
    <property type="protein sequence ID" value="GIQ83947.1"/>
    <property type="molecule type" value="Genomic_DNA"/>
</dbReference>
<accession>A0A9K3CWW6</accession>
<sequence>MRPHAPHAPSHGNGHLHYRAPGVNTRRTELEDIIAGALDRLQVKGEGDKGSDGGYGQSGMSRAAPLSAPRPHESLYVSSVAHTMRAPPATQPARQRGGVGLMDRLYSSGRGGDTGRESVHSGRETRRLDESGPVSTGSLSFGLDTRNTARPIPIPGSQRERRAERESVMAHAGSVSLSSPLYEGEREAGGEGCLAESMGWGRGDETRHHGSSVPLYATGAYATSTGRTGLQSKGERPSTTHRGQTGRGVRETSRVSRATPMASRGTKGTKGSRRAGGGTKVQATPSASVPRGQRPPSAVRQRRRATGEGTPREAATGRGGRASPGVAKRGEGKGERVSGSEALEADNARLRELLTQQYDRYEDIVNTLAASERDRHRWVGEGVLGMSSPGVRQELEGERERREAAKAQGVAEMNHEVVKMRKQCAKTAAEADSLRQSLTSMQKDKTSMVSRHKREMLGALRRLKYLVQEVKASRAKEAEADAYRRKLETRLLKQQADVQRLTKGHAQVHRLLVAERERVVQLERERDAEREEAAHLRTALAQVREQLVQVESHPVRSHSRSASRSLSPSLSPSYPLPRSQLDMSPLTSAEYSQHRHRDHSQSLGLASTVMERGGRGSRSVSRTASASRGVSYSMGAEGAEVVSPEPDTTGSILPASPMERERGTVNDTALYEEGDREEGEREHGEEEEEEGYDDLGGTQVNVNTGGADGGGEGDLPGFDSPQAPSPSTTTAAAESGVSTGERDALDIGLDPDDLMSLSLSAIEAEMHNMGIDADDGLSHNVTLGGGSAGRDDVSLLSEGDPDSEGDRVDEVEMLLRD</sequence>
<feature type="region of interest" description="Disordered" evidence="2">
    <location>
        <begin position="203"/>
        <end position="343"/>
    </location>
</feature>
<evidence type="ECO:0000313" key="4">
    <source>
        <dbReference type="Proteomes" id="UP000265618"/>
    </source>
</evidence>
<feature type="region of interest" description="Disordered" evidence="2">
    <location>
        <begin position="106"/>
        <end position="161"/>
    </location>
</feature>
<evidence type="ECO:0000256" key="2">
    <source>
        <dbReference type="SAM" id="MobiDB-lite"/>
    </source>
</evidence>
<feature type="compositionally biased region" description="Low complexity" evidence="2">
    <location>
        <begin position="715"/>
        <end position="733"/>
    </location>
</feature>